<dbReference type="InterPro" id="IPR036866">
    <property type="entry name" value="RibonucZ/Hydroxyglut_hydro"/>
</dbReference>
<dbReference type="Proteomes" id="UP000238042">
    <property type="component" value="Unassembled WGS sequence"/>
</dbReference>
<dbReference type="OrthoDB" id="9803916at2"/>
<dbReference type="Pfam" id="PF02112">
    <property type="entry name" value="PDEase_II"/>
    <property type="match status" value="1"/>
</dbReference>
<comment type="caution">
    <text evidence="5">The sequence shown here is derived from an EMBL/GenBank/DDBJ whole genome shotgun (WGS) entry which is preliminary data.</text>
</comment>
<dbReference type="EMBL" id="PSZM01000046">
    <property type="protein sequence ID" value="PQL90548.1"/>
    <property type="molecule type" value="Genomic_DNA"/>
</dbReference>
<dbReference type="CDD" id="cd07735">
    <property type="entry name" value="class_II_PDE_MBL-fold"/>
    <property type="match status" value="1"/>
</dbReference>
<comment type="similarity">
    <text evidence="3 4">Belongs to the cyclic nucleotide phosphodiesterase class-II family.</text>
</comment>
<dbReference type="PRINTS" id="PR00388">
    <property type="entry name" value="PDIESTERASE2"/>
</dbReference>
<evidence type="ECO:0000256" key="1">
    <source>
        <dbReference type="ARBA" id="ARBA00022801"/>
    </source>
</evidence>
<dbReference type="GO" id="GO:0047555">
    <property type="term" value="F:3',5'-cyclic-GMP phosphodiesterase activity"/>
    <property type="evidence" value="ECO:0007669"/>
    <property type="project" value="TreeGrafter"/>
</dbReference>
<name>A0A2S8A7K7_9FLAO</name>
<dbReference type="PIRSF" id="PIRSF000962">
    <property type="entry name" value="Cyc_nuc_PDEase"/>
    <property type="match status" value="1"/>
</dbReference>
<evidence type="ECO:0000313" key="6">
    <source>
        <dbReference type="Proteomes" id="UP000238042"/>
    </source>
</evidence>
<keyword evidence="6" id="KW-1185">Reference proteome</keyword>
<dbReference type="RefSeq" id="WP_105247699.1">
    <property type="nucleotide sequence ID" value="NZ_PSZM01000046.1"/>
</dbReference>
<dbReference type="InterPro" id="IPR000396">
    <property type="entry name" value="Pdiesterase2"/>
</dbReference>
<dbReference type="Gene3D" id="3.60.15.10">
    <property type="entry name" value="Ribonuclease Z/Hydroxyacylglutathione hydrolase-like"/>
    <property type="match status" value="1"/>
</dbReference>
<evidence type="ECO:0000256" key="4">
    <source>
        <dbReference type="PIRNR" id="PIRNR000962"/>
    </source>
</evidence>
<dbReference type="GO" id="GO:1902660">
    <property type="term" value="P:negative regulation of glucose mediated signaling pathway"/>
    <property type="evidence" value="ECO:0007669"/>
    <property type="project" value="TreeGrafter"/>
</dbReference>
<dbReference type="PANTHER" id="PTHR28283:SF1">
    <property type="entry name" value="3',5'-CYCLIC-NUCLEOTIDE PHOSPHODIESTERASE 1"/>
    <property type="match status" value="1"/>
</dbReference>
<reference evidence="5 6" key="1">
    <citation type="submission" date="2018-02" db="EMBL/GenBank/DDBJ databases">
        <title>Genome sequences of Apibacter spp., gut symbionts of Asian honey bees.</title>
        <authorList>
            <person name="Kwong W.K."/>
            <person name="Steele M.I."/>
            <person name="Moran N.A."/>
        </authorList>
    </citation>
    <scope>NUCLEOTIDE SEQUENCE [LARGE SCALE GENOMIC DNA]</scope>
    <source>
        <strain evidence="6">wkB301</strain>
    </source>
</reference>
<dbReference type="GO" id="GO:0006198">
    <property type="term" value="P:cAMP catabolic process"/>
    <property type="evidence" value="ECO:0007669"/>
    <property type="project" value="UniProtKB-UniRule"/>
</dbReference>
<dbReference type="GO" id="GO:0004115">
    <property type="term" value="F:3',5'-cyclic-AMP phosphodiesterase activity"/>
    <property type="evidence" value="ECO:0007669"/>
    <property type="project" value="UniProtKB-UniRule"/>
</dbReference>
<dbReference type="PROSITE" id="PS00607">
    <property type="entry name" value="PDEASE_II"/>
    <property type="match status" value="1"/>
</dbReference>
<accession>A0A2S8A7K7</accession>
<evidence type="ECO:0000256" key="3">
    <source>
        <dbReference type="ARBA" id="ARBA00025762"/>
    </source>
</evidence>
<gene>
    <name evidence="5" type="ORF">C4S77_11740</name>
</gene>
<dbReference type="SUPFAM" id="SSF56281">
    <property type="entry name" value="Metallo-hydrolase/oxidoreductase"/>
    <property type="match status" value="1"/>
</dbReference>
<dbReference type="InterPro" id="IPR024225">
    <property type="entry name" value="cAMP-PdiesteraseII_CS"/>
</dbReference>
<evidence type="ECO:0000256" key="2">
    <source>
        <dbReference type="ARBA" id="ARBA00023149"/>
    </source>
</evidence>
<protein>
    <submittedName>
        <fullName evidence="5">3',5'-cyclic-nucleotide phosphodiesterase</fullName>
    </submittedName>
</protein>
<keyword evidence="2 4" id="KW-0114">cAMP</keyword>
<organism evidence="5 6">
    <name type="scientific">Apibacter adventoris</name>
    <dbReference type="NCBI Taxonomy" id="1679466"/>
    <lineage>
        <taxon>Bacteria</taxon>
        <taxon>Pseudomonadati</taxon>
        <taxon>Bacteroidota</taxon>
        <taxon>Flavobacteriia</taxon>
        <taxon>Flavobacteriales</taxon>
        <taxon>Weeksellaceae</taxon>
        <taxon>Apibacter</taxon>
    </lineage>
</organism>
<proteinExistence type="inferred from homology"/>
<sequence>MKSYSSVFFIFILSFSFIQAQNFDLIPLGIYGGRDESNLSAYLLGEKDKNEFISLDAGTLHAGIDKAIMKGTFKVSSDTVLKKYIKGYFISHGHLDHLAGLIINSPEDNPKNIYGLSPVIDILKNFYFTNGPWINFANEGNPPILNKYKYISLNPLEKFKIENTHLQGQIFQLSHGNPYIGSAVLINSDQKSILYLGDTGADRIEKSNQLDILWKSISPLLIQHRLLAILIEVSFPNSQPETSLFGHLTPALLQEELGKLATYAGKDHLKNLPVIITHLKPSGNNIDTIKKELQENNVYGIKLIFPVQGEKIVL</sequence>
<dbReference type="PANTHER" id="PTHR28283">
    <property type="entry name" value="3',5'-CYCLIC-NUCLEOTIDE PHOSPHODIESTERASE 1"/>
    <property type="match status" value="1"/>
</dbReference>
<keyword evidence="1 4" id="KW-0378">Hydrolase</keyword>
<dbReference type="AlphaFoldDB" id="A0A2S8A7K7"/>
<evidence type="ECO:0000313" key="5">
    <source>
        <dbReference type="EMBL" id="PQL90548.1"/>
    </source>
</evidence>